<accession>A0A1F5XW91</accession>
<sequence length="171" mass="18818">MNKNLLITVSLFLALTFFLPASSFALMIEKSAAELAQDAKAIVQGEVKSVRSYKGINGVIYTRASVVVNDVIKGKNIKKNITVEYEGGEVGDVGVRVEDEPSLEKGEQVLLFLTNSFWRKNVYYIVGGVLGKYAICSDDTVRIGSSCDEEDEDGEERQTLEDLLNAIKNTE</sequence>
<evidence type="ECO:0000256" key="1">
    <source>
        <dbReference type="SAM" id="MobiDB-lite"/>
    </source>
</evidence>
<dbReference type="EMBL" id="MFIP01000017">
    <property type="protein sequence ID" value="OGF92080.1"/>
    <property type="molecule type" value="Genomic_DNA"/>
</dbReference>
<organism evidence="2 3">
    <name type="scientific">Candidatus Giovannonibacteria bacterium RIFCSPLOWO2_12_FULL_43_26</name>
    <dbReference type="NCBI Taxonomy" id="1798363"/>
    <lineage>
        <taxon>Bacteria</taxon>
        <taxon>Candidatus Giovannoniibacteriota</taxon>
    </lineage>
</organism>
<protein>
    <submittedName>
        <fullName evidence="2">Uncharacterized protein</fullName>
    </submittedName>
</protein>
<proteinExistence type="predicted"/>
<evidence type="ECO:0000313" key="2">
    <source>
        <dbReference type="EMBL" id="OGF92080.1"/>
    </source>
</evidence>
<dbReference type="Proteomes" id="UP000177334">
    <property type="component" value="Unassembled WGS sequence"/>
</dbReference>
<comment type="caution">
    <text evidence="2">The sequence shown here is derived from an EMBL/GenBank/DDBJ whole genome shotgun (WGS) entry which is preliminary data.</text>
</comment>
<reference evidence="2 3" key="1">
    <citation type="journal article" date="2016" name="Nat. Commun.">
        <title>Thousands of microbial genomes shed light on interconnected biogeochemical processes in an aquifer system.</title>
        <authorList>
            <person name="Anantharaman K."/>
            <person name="Brown C.T."/>
            <person name="Hug L.A."/>
            <person name="Sharon I."/>
            <person name="Castelle C.J."/>
            <person name="Probst A.J."/>
            <person name="Thomas B.C."/>
            <person name="Singh A."/>
            <person name="Wilkins M.J."/>
            <person name="Karaoz U."/>
            <person name="Brodie E.L."/>
            <person name="Williams K.H."/>
            <person name="Hubbard S.S."/>
            <person name="Banfield J.F."/>
        </authorList>
    </citation>
    <scope>NUCLEOTIDE SEQUENCE [LARGE SCALE GENOMIC DNA]</scope>
</reference>
<name>A0A1F5XW91_9BACT</name>
<feature type="region of interest" description="Disordered" evidence="1">
    <location>
        <begin position="147"/>
        <end position="171"/>
    </location>
</feature>
<evidence type="ECO:0000313" key="3">
    <source>
        <dbReference type="Proteomes" id="UP000177334"/>
    </source>
</evidence>
<gene>
    <name evidence="2" type="ORF">A3H05_02720</name>
</gene>
<dbReference type="AlphaFoldDB" id="A0A1F5XW91"/>